<sequence>MASLRCRRLAGRAQAVVGDGLIENDFFPTPTKVSEGGAIISGMEILPGEGVALVRVGETREVVEGRIGPPVHPGRGSRAVYETDPMLVITYQADDTVELVEIGDGGEEVFFEGIQLTGRFMDDVVADLAERGLRAEPFDIGFSFAPGFAIFSMGSQTAQDIDPTASDDDERSVVEGVSVAPFEYFREPTEEEIEALIREQEAKRPTDGAGR</sequence>
<evidence type="ECO:0000313" key="2">
    <source>
        <dbReference type="Proteomes" id="UP000631312"/>
    </source>
</evidence>
<proteinExistence type="predicted"/>
<comment type="caution">
    <text evidence="1">The sequence shown here is derived from an EMBL/GenBank/DDBJ whole genome shotgun (WGS) entry which is preliminary data.</text>
</comment>
<protein>
    <submittedName>
        <fullName evidence="1">Uncharacterized protein</fullName>
    </submittedName>
</protein>
<gene>
    <name evidence="1" type="ORF">Alo02nite_25580</name>
</gene>
<accession>A0ABQ4AFR9</accession>
<organism evidence="1 2">
    <name type="scientific">Actinoplanes lobatus</name>
    <dbReference type="NCBI Taxonomy" id="113568"/>
    <lineage>
        <taxon>Bacteria</taxon>
        <taxon>Bacillati</taxon>
        <taxon>Actinomycetota</taxon>
        <taxon>Actinomycetes</taxon>
        <taxon>Micromonosporales</taxon>
        <taxon>Micromonosporaceae</taxon>
        <taxon>Actinoplanes</taxon>
    </lineage>
</organism>
<keyword evidence="2" id="KW-1185">Reference proteome</keyword>
<dbReference type="EMBL" id="BOMP01000034">
    <property type="protein sequence ID" value="GIE39660.1"/>
    <property type="molecule type" value="Genomic_DNA"/>
</dbReference>
<evidence type="ECO:0000313" key="1">
    <source>
        <dbReference type="EMBL" id="GIE39660.1"/>
    </source>
</evidence>
<reference evidence="1 2" key="1">
    <citation type="submission" date="2021-01" db="EMBL/GenBank/DDBJ databases">
        <title>Whole genome shotgun sequence of Actinoplanes lobatus NBRC 12513.</title>
        <authorList>
            <person name="Komaki H."/>
            <person name="Tamura T."/>
        </authorList>
    </citation>
    <scope>NUCLEOTIDE SEQUENCE [LARGE SCALE GENOMIC DNA]</scope>
    <source>
        <strain evidence="1 2">NBRC 12513</strain>
    </source>
</reference>
<name>A0ABQ4AFR9_9ACTN</name>
<dbReference type="Proteomes" id="UP000631312">
    <property type="component" value="Unassembled WGS sequence"/>
</dbReference>